<dbReference type="Proteomes" id="UP001353858">
    <property type="component" value="Unassembled WGS sequence"/>
</dbReference>
<evidence type="ECO:0000313" key="3">
    <source>
        <dbReference type="Proteomes" id="UP001353858"/>
    </source>
</evidence>
<dbReference type="PROSITE" id="PS51029">
    <property type="entry name" value="MADF"/>
    <property type="match status" value="1"/>
</dbReference>
<evidence type="ECO:0000259" key="1">
    <source>
        <dbReference type="PROSITE" id="PS51029"/>
    </source>
</evidence>
<dbReference type="PANTHER" id="PTHR21505:SF12">
    <property type="entry name" value="MADF DOMAIN-CONTAINING PROTEIN-RELATED"/>
    <property type="match status" value="1"/>
</dbReference>
<evidence type="ECO:0000313" key="2">
    <source>
        <dbReference type="EMBL" id="KAK4882608.1"/>
    </source>
</evidence>
<gene>
    <name evidence="2" type="ORF">RN001_005927</name>
</gene>
<dbReference type="InterPro" id="IPR006578">
    <property type="entry name" value="MADF-dom"/>
</dbReference>
<keyword evidence="3" id="KW-1185">Reference proteome</keyword>
<sequence length="242" mass="27979">MSWSHEQVTTLIDLYREKPCLYVVKSPIYKNKHARQAAWEFICRSLTQLRPATTISEIKNKINGLRTNFISEYRKWQKSKCSGVGDDDVYVPTLWYYNDIMFIRDHMLPRASIDNMPDEIIDDTPALPVDEHNYYDIQPESGTLTEISSASSSKSDYVSVSSKKKRRCEKAELDIIESATNTLKTISSTLAEKKFATEPVVKDHIQIFTEFVGSRIRLLNEDSQTEVMEKITQILFNSYKNE</sequence>
<name>A0AAN7PDD1_9COLE</name>
<organism evidence="2 3">
    <name type="scientific">Aquatica leii</name>
    <dbReference type="NCBI Taxonomy" id="1421715"/>
    <lineage>
        <taxon>Eukaryota</taxon>
        <taxon>Metazoa</taxon>
        <taxon>Ecdysozoa</taxon>
        <taxon>Arthropoda</taxon>
        <taxon>Hexapoda</taxon>
        <taxon>Insecta</taxon>
        <taxon>Pterygota</taxon>
        <taxon>Neoptera</taxon>
        <taxon>Endopterygota</taxon>
        <taxon>Coleoptera</taxon>
        <taxon>Polyphaga</taxon>
        <taxon>Elateriformia</taxon>
        <taxon>Elateroidea</taxon>
        <taxon>Lampyridae</taxon>
        <taxon>Luciolinae</taxon>
        <taxon>Aquatica</taxon>
    </lineage>
</organism>
<dbReference type="SMART" id="SM00595">
    <property type="entry name" value="MADF"/>
    <property type="match status" value="1"/>
</dbReference>
<feature type="domain" description="MADF" evidence="1">
    <location>
        <begin position="10"/>
        <end position="108"/>
    </location>
</feature>
<comment type="caution">
    <text evidence="2">The sequence shown here is derived from an EMBL/GenBank/DDBJ whole genome shotgun (WGS) entry which is preliminary data.</text>
</comment>
<dbReference type="PANTHER" id="PTHR21505">
    <property type="entry name" value="MADF DOMAIN-CONTAINING PROTEIN-RELATED"/>
    <property type="match status" value="1"/>
</dbReference>
<protein>
    <recommendedName>
        <fullName evidence="1">MADF domain-containing protein</fullName>
    </recommendedName>
</protein>
<proteinExistence type="predicted"/>
<reference evidence="3" key="1">
    <citation type="submission" date="2023-01" db="EMBL/GenBank/DDBJ databases">
        <title>Key to firefly adult light organ development and bioluminescence: homeobox transcription factors regulate luciferase expression and transportation to peroxisome.</title>
        <authorList>
            <person name="Fu X."/>
        </authorList>
    </citation>
    <scope>NUCLEOTIDE SEQUENCE [LARGE SCALE GENOMIC DNA]</scope>
</reference>
<dbReference type="EMBL" id="JARPUR010000002">
    <property type="protein sequence ID" value="KAK4882608.1"/>
    <property type="molecule type" value="Genomic_DNA"/>
</dbReference>
<dbReference type="AlphaFoldDB" id="A0AAN7PDD1"/>
<dbReference type="Pfam" id="PF10545">
    <property type="entry name" value="MADF_DNA_bdg"/>
    <property type="match status" value="1"/>
</dbReference>
<accession>A0AAN7PDD1</accession>